<sequence length="107" mass="11234">MGWCRFASRRGGPFPIPRHKGAPASPCTTAHTTRTNPPTRTPNPLPSTHKREGTGVREVGCPDVKRSSPDTPPPAHPAPPPTSPAQRPRAAGANSESPTAGKPATYE</sequence>
<gene>
    <name evidence="2" type="ORF">GCM10009864_38910</name>
</gene>
<keyword evidence="3" id="KW-1185">Reference proteome</keyword>
<accession>A0ABN3S1S5</accession>
<proteinExistence type="predicted"/>
<evidence type="ECO:0000313" key="2">
    <source>
        <dbReference type="EMBL" id="GAA2665879.1"/>
    </source>
</evidence>
<comment type="caution">
    <text evidence="2">The sequence shown here is derived from an EMBL/GenBank/DDBJ whole genome shotgun (WGS) entry which is preliminary data.</text>
</comment>
<evidence type="ECO:0000313" key="3">
    <source>
        <dbReference type="Proteomes" id="UP001500994"/>
    </source>
</evidence>
<dbReference type="Proteomes" id="UP001500994">
    <property type="component" value="Unassembled WGS sequence"/>
</dbReference>
<protein>
    <submittedName>
        <fullName evidence="2">Uncharacterized protein</fullName>
    </submittedName>
</protein>
<reference evidence="2 3" key="1">
    <citation type="journal article" date="2019" name="Int. J. Syst. Evol. Microbiol.">
        <title>The Global Catalogue of Microorganisms (GCM) 10K type strain sequencing project: providing services to taxonomists for standard genome sequencing and annotation.</title>
        <authorList>
            <consortium name="The Broad Institute Genomics Platform"/>
            <consortium name="The Broad Institute Genome Sequencing Center for Infectious Disease"/>
            <person name="Wu L."/>
            <person name="Ma J."/>
        </authorList>
    </citation>
    <scope>NUCLEOTIDE SEQUENCE [LARGE SCALE GENOMIC DNA]</scope>
    <source>
        <strain evidence="2 3">JCM 16374</strain>
    </source>
</reference>
<feature type="compositionally biased region" description="Low complexity" evidence="1">
    <location>
        <begin position="26"/>
        <end position="38"/>
    </location>
</feature>
<name>A0ABN3S1S5_9ACTN</name>
<evidence type="ECO:0000256" key="1">
    <source>
        <dbReference type="SAM" id="MobiDB-lite"/>
    </source>
</evidence>
<feature type="compositionally biased region" description="Pro residues" evidence="1">
    <location>
        <begin position="70"/>
        <end position="83"/>
    </location>
</feature>
<dbReference type="EMBL" id="BAAARK010000011">
    <property type="protein sequence ID" value="GAA2665879.1"/>
    <property type="molecule type" value="Genomic_DNA"/>
</dbReference>
<organism evidence="2 3">
    <name type="scientific">Streptomyces lunalinharesii</name>
    <dbReference type="NCBI Taxonomy" id="333384"/>
    <lineage>
        <taxon>Bacteria</taxon>
        <taxon>Bacillati</taxon>
        <taxon>Actinomycetota</taxon>
        <taxon>Actinomycetes</taxon>
        <taxon>Kitasatosporales</taxon>
        <taxon>Streptomycetaceae</taxon>
        <taxon>Streptomyces</taxon>
    </lineage>
</organism>
<feature type="region of interest" description="Disordered" evidence="1">
    <location>
        <begin position="1"/>
        <end position="107"/>
    </location>
</feature>